<evidence type="ECO:0000259" key="7">
    <source>
        <dbReference type="Pfam" id="PF04831"/>
    </source>
</evidence>
<sequence>MEISVIQSRTFSSNVVPPKTNFSNPKLKLNPRVNMTLDFNKTIPKFNNSKPNYTYLAEGNFSYWNNSDYFYNLTNTSDYDYDYQTLNGTKDDESWSMCKEWTPAQHNLFQTANFFFAAAFLVPGSFKQSVLLVRALLSFGYFFLTIWGGVEVCAPRHSPLEPCYSHSECHPHGTTHVEISSADPYIRIDRFIP</sequence>
<dbReference type="PANTHER" id="PTHR12101">
    <property type="entry name" value="POPEYE DOMAIN CONTAINING PROTEIN"/>
    <property type="match status" value="1"/>
</dbReference>
<keyword evidence="3" id="KW-1003">Cell membrane</keyword>
<evidence type="ECO:0000256" key="4">
    <source>
        <dbReference type="ARBA" id="ARBA00022692"/>
    </source>
</evidence>
<protein>
    <recommendedName>
        <fullName evidence="7">POPDC1-3 domain-containing protein</fullName>
    </recommendedName>
</protein>
<evidence type="ECO:0000313" key="8">
    <source>
        <dbReference type="EMBL" id="KAJ8979566.1"/>
    </source>
</evidence>
<feature type="domain" description="POPDC1-3" evidence="7">
    <location>
        <begin position="104"/>
        <end position="155"/>
    </location>
</feature>
<dbReference type="PANTHER" id="PTHR12101:SF17">
    <property type="entry name" value="BLOOD VESSEL EPICARDIAL SUBSTANCE"/>
    <property type="match status" value="1"/>
</dbReference>
<keyword evidence="4" id="KW-0812">Transmembrane</keyword>
<dbReference type="InterPro" id="IPR055272">
    <property type="entry name" value="POPDC1-3_dom"/>
</dbReference>
<dbReference type="EMBL" id="JAPWTJ010000330">
    <property type="protein sequence ID" value="KAJ8979566.1"/>
    <property type="molecule type" value="Genomic_DNA"/>
</dbReference>
<evidence type="ECO:0000256" key="6">
    <source>
        <dbReference type="ARBA" id="ARBA00023136"/>
    </source>
</evidence>
<organism evidence="8 9">
    <name type="scientific">Molorchus minor</name>
    <dbReference type="NCBI Taxonomy" id="1323400"/>
    <lineage>
        <taxon>Eukaryota</taxon>
        <taxon>Metazoa</taxon>
        <taxon>Ecdysozoa</taxon>
        <taxon>Arthropoda</taxon>
        <taxon>Hexapoda</taxon>
        <taxon>Insecta</taxon>
        <taxon>Pterygota</taxon>
        <taxon>Neoptera</taxon>
        <taxon>Endopterygota</taxon>
        <taxon>Coleoptera</taxon>
        <taxon>Polyphaga</taxon>
        <taxon>Cucujiformia</taxon>
        <taxon>Chrysomeloidea</taxon>
        <taxon>Cerambycidae</taxon>
        <taxon>Lamiinae</taxon>
        <taxon>Monochamini</taxon>
        <taxon>Molorchus</taxon>
    </lineage>
</organism>
<evidence type="ECO:0000256" key="5">
    <source>
        <dbReference type="ARBA" id="ARBA00022989"/>
    </source>
</evidence>
<comment type="subcellular location">
    <subcellularLocation>
        <location evidence="2">Cell membrane</location>
    </subcellularLocation>
    <subcellularLocation>
        <location evidence="1">Membrane</location>
        <topology evidence="1">Multi-pass membrane protein</topology>
    </subcellularLocation>
</comment>
<gene>
    <name evidence="8" type="ORF">NQ317_012955</name>
</gene>
<evidence type="ECO:0000256" key="3">
    <source>
        <dbReference type="ARBA" id="ARBA00022475"/>
    </source>
</evidence>
<proteinExistence type="predicted"/>
<keyword evidence="6" id="KW-0472">Membrane</keyword>
<evidence type="ECO:0000256" key="2">
    <source>
        <dbReference type="ARBA" id="ARBA00004236"/>
    </source>
</evidence>
<evidence type="ECO:0000256" key="1">
    <source>
        <dbReference type="ARBA" id="ARBA00004141"/>
    </source>
</evidence>
<comment type="caution">
    <text evidence="8">The sequence shown here is derived from an EMBL/GenBank/DDBJ whole genome shotgun (WGS) entry which is preliminary data.</text>
</comment>
<evidence type="ECO:0000313" key="9">
    <source>
        <dbReference type="Proteomes" id="UP001162164"/>
    </source>
</evidence>
<reference evidence="8" key="1">
    <citation type="journal article" date="2023" name="Insect Mol. Biol.">
        <title>Genome sequencing provides insights into the evolution of gene families encoding plant cell wall-degrading enzymes in longhorned beetles.</title>
        <authorList>
            <person name="Shin N.R."/>
            <person name="Okamura Y."/>
            <person name="Kirsch R."/>
            <person name="Pauchet Y."/>
        </authorList>
    </citation>
    <scope>NUCLEOTIDE SEQUENCE</scope>
    <source>
        <strain evidence="8">MMC_N1</strain>
    </source>
</reference>
<dbReference type="Pfam" id="PF04831">
    <property type="entry name" value="POPDC1-3"/>
    <property type="match status" value="1"/>
</dbReference>
<keyword evidence="5" id="KW-1133">Transmembrane helix</keyword>
<name>A0ABQ9JMU9_9CUCU</name>
<dbReference type="InterPro" id="IPR006916">
    <property type="entry name" value="POPDC1-3"/>
</dbReference>
<dbReference type="Proteomes" id="UP001162164">
    <property type="component" value="Unassembled WGS sequence"/>
</dbReference>
<accession>A0ABQ9JMU9</accession>
<keyword evidence="9" id="KW-1185">Reference proteome</keyword>